<dbReference type="SUPFAM" id="SSF55486">
    <property type="entry name" value="Metalloproteases ('zincins'), catalytic domain"/>
    <property type="match status" value="1"/>
</dbReference>
<keyword evidence="2" id="KW-0472">Membrane</keyword>
<organism evidence="4 5">
    <name type="scientific">Corynebacterium argentoratense DSM 44202</name>
    <dbReference type="NCBI Taxonomy" id="1348662"/>
    <lineage>
        <taxon>Bacteria</taxon>
        <taxon>Bacillati</taxon>
        <taxon>Actinomycetota</taxon>
        <taxon>Actinomycetes</taxon>
        <taxon>Mycobacteriales</taxon>
        <taxon>Corynebacteriaceae</taxon>
        <taxon>Corynebacterium</taxon>
    </lineage>
</organism>
<dbReference type="OrthoDB" id="9779865at2"/>
<feature type="domain" description="DUF3152" evidence="3">
    <location>
        <begin position="90"/>
        <end position="309"/>
    </location>
</feature>
<dbReference type="EMBL" id="CP006365">
    <property type="protein sequence ID" value="AGU14560.1"/>
    <property type="molecule type" value="Genomic_DNA"/>
</dbReference>
<reference evidence="4 5" key="1">
    <citation type="journal article" date="2013" name="Genome Announc.">
        <title>Whole-Genome Sequence of the Clinical Strain Corynebacterium argentoratense DSM 44202, Isolated from a Human Throat Specimen.</title>
        <authorList>
            <person name="Bomholt C."/>
            <person name="Glaub A."/>
            <person name="Gravermann K."/>
            <person name="Albersmeier A."/>
            <person name="Brinkrolf K."/>
            <person name="Ruckert C."/>
            <person name="Tauch A."/>
        </authorList>
    </citation>
    <scope>NUCLEOTIDE SEQUENCE [LARGE SCALE GENOMIC DNA]</scope>
    <source>
        <strain evidence="4">DSM 44202</strain>
    </source>
</reference>
<keyword evidence="5" id="KW-1185">Reference proteome</keyword>
<evidence type="ECO:0000256" key="2">
    <source>
        <dbReference type="SAM" id="Phobius"/>
    </source>
</evidence>
<sequence>MTDPVRHRRDSRQDSFFVRFAREFGWRAYAIPVLIVLTVWVVVDVVSGDDAASDSVAQTGAVSGSGRDWGQSPDPSRGGARDVVLPAGELPAGAPYTQQGEGSFHVVGAPGDVVGQGQEQTFRYVIEVEDGLDASSYGGEDALAAMIDATLSNPKGWTADKRFAFQHVSGDGLDPNGANFNGQGEQPDLRIQLASTDTTHEHCGNDLEMETSCFTPIGNRVIINEARWIRGATTFQGDLGAYRQYLINHEVGHGIGYANHEPCGAQGALAPIMMQQTLSLNNAELRKISPSEPYPDNDFVCRPNAWPFP</sequence>
<dbReference type="AlphaFoldDB" id="U3GSX8"/>
<dbReference type="STRING" id="1348662.CARG_01955"/>
<feature type="region of interest" description="Disordered" evidence="1">
    <location>
        <begin position="55"/>
        <end position="83"/>
    </location>
</feature>
<accession>U3GSX8</accession>
<dbReference type="PATRIC" id="fig|1348662.3.peg.385"/>
<dbReference type="KEGG" id="caz:CARG_01955"/>
<dbReference type="Proteomes" id="UP000016943">
    <property type="component" value="Chromosome"/>
</dbReference>
<dbReference type="GeneID" id="78249256"/>
<dbReference type="Pfam" id="PF11350">
    <property type="entry name" value="DUF3152"/>
    <property type="match status" value="1"/>
</dbReference>
<evidence type="ECO:0000313" key="5">
    <source>
        <dbReference type="Proteomes" id="UP000016943"/>
    </source>
</evidence>
<evidence type="ECO:0000313" key="4">
    <source>
        <dbReference type="EMBL" id="AGU14560.1"/>
    </source>
</evidence>
<evidence type="ECO:0000259" key="3">
    <source>
        <dbReference type="Pfam" id="PF11350"/>
    </source>
</evidence>
<name>U3GSX8_9CORY</name>
<evidence type="ECO:0000256" key="1">
    <source>
        <dbReference type="SAM" id="MobiDB-lite"/>
    </source>
</evidence>
<feature type="transmembrane region" description="Helical" evidence="2">
    <location>
        <begin position="24"/>
        <end position="43"/>
    </location>
</feature>
<dbReference type="eggNOG" id="COG5479">
    <property type="taxonomic scope" value="Bacteria"/>
</dbReference>
<keyword evidence="2" id="KW-0812">Transmembrane</keyword>
<gene>
    <name evidence="4" type="ORF">CARG_01955</name>
</gene>
<dbReference type="InterPro" id="IPR022603">
    <property type="entry name" value="DUF3152"/>
</dbReference>
<proteinExistence type="predicted"/>
<protein>
    <recommendedName>
        <fullName evidence="3">DUF3152 domain-containing protein</fullName>
    </recommendedName>
</protein>
<dbReference type="RefSeq" id="WP_020975700.1">
    <property type="nucleotide sequence ID" value="NC_022198.1"/>
</dbReference>
<keyword evidence="2" id="KW-1133">Transmembrane helix</keyword>
<dbReference type="HOGENOM" id="CLU_037318_0_0_11"/>